<dbReference type="GO" id="GO:0080031">
    <property type="term" value="F:methyl salicylate esterase activity"/>
    <property type="evidence" value="ECO:0007669"/>
    <property type="project" value="TreeGrafter"/>
</dbReference>
<protein>
    <submittedName>
        <fullName evidence="4">Methylesterase 9-like</fullName>
    </submittedName>
</protein>
<evidence type="ECO:0000313" key="3">
    <source>
        <dbReference type="Proteomes" id="UP000504621"/>
    </source>
</evidence>
<dbReference type="SUPFAM" id="SSF53474">
    <property type="entry name" value="alpha/beta-Hydrolases"/>
    <property type="match status" value="1"/>
</dbReference>
<dbReference type="GO" id="GO:0080030">
    <property type="term" value="F:methyl indole-3-acetate esterase activity"/>
    <property type="evidence" value="ECO:0007669"/>
    <property type="project" value="TreeGrafter"/>
</dbReference>
<dbReference type="GO" id="GO:0080032">
    <property type="term" value="F:methyl jasmonate esterase activity"/>
    <property type="evidence" value="ECO:0007669"/>
    <property type="project" value="TreeGrafter"/>
</dbReference>
<dbReference type="Proteomes" id="UP000504621">
    <property type="component" value="Unplaced"/>
</dbReference>
<dbReference type="GO" id="GO:0009696">
    <property type="term" value="P:salicylic acid metabolic process"/>
    <property type="evidence" value="ECO:0007669"/>
    <property type="project" value="TreeGrafter"/>
</dbReference>
<feature type="domain" description="AB hydrolase-1" evidence="2">
    <location>
        <begin position="10"/>
        <end position="267"/>
    </location>
</feature>
<gene>
    <name evidence="4" type="primary">LOC110409309</name>
</gene>
<dbReference type="GO" id="GO:0009694">
    <property type="term" value="P:jasmonic acid metabolic process"/>
    <property type="evidence" value="ECO:0007669"/>
    <property type="project" value="TreeGrafter"/>
</dbReference>
<accession>A0A6J0ZH83</accession>
<dbReference type="InterPro" id="IPR045889">
    <property type="entry name" value="MES/HNL"/>
</dbReference>
<dbReference type="PANTHER" id="PTHR10992">
    <property type="entry name" value="METHYLESTERASE FAMILY MEMBER"/>
    <property type="match status" value="1"/>
</dbReference>
<evidence type="ECO:0000313" key="4">
    <source>
        <dbReference type="RefSeq" id="XP_021274283.1"/>
    </source>
</evidence>
<dbReference type="PANTHER" id="PTHR10992:SF1083">
    <property type="entry name" value="METHYLESTERASE 1"/>
    <property type="match status" value="1"/>
</dbReference>
<dbReference type="OrthoDB" id="408373at2759"/>
<sequence>MAEKKNQKHFVLVHGLCHGAWCWYKLQPLLESTGHRVTALDLTTSGINMKAIQDVQTFHEYTKPLLEILASLPPDEKVIVVGHSLGGMNLALAMDEFPNKISVGVFLTAFMPDTLHQPSYVLEKYLGGVTEELLKDAQLVNIGSLQIPFTITVMGPKFLSSKLYHLSSVEIYIRHKSCHVYALLRDLELAKALIRPGSLFTEDLSKGKNFSGEGFGTVTRVYVVCNEDNVMVEEFQRWMIQNNPPKDVLEIKTADHMPMFSKTQEVCDCLLEIANKYSQGN</sequence>
<keyword evidence="1" id="KW-0378">Hydrolase</keyword>
<reference evidence="4" key="1">
    <citation type="submission" date="2025-08" db="UniProtKB">
        <authorList>
            <consortium name="RefSeq"/>
        </authorList>
    </citation>
    <scope>IDENTIFICATION</scope>
    <source>
        <tissue evidence="4">Leaf</tissue>
    </source>
</reference>
<dbReference type="GeneID" id="110409309"/>
<dbReference type="InterPro" id="IPR029058">
    <property type="entry name" value="AB_hydrolase_fold"/>
</dbReference>
<dbReference type="RefSeq" id="XP_021274283.1">
    <property type="nucleotide sequence ID" value="XM_021418608.1"/>
</dbReference>
<dbReference type="Pfam" id="PF12697">
    <property type="entry name" value="Abhydrolase_6"/>
    <property type="match status" value="1"/>
</dbReference>
<evidence type="ECO:0000256" key="1">
    <source>
        <dbReference type="ARBA" id="ARBA00022801"/>
    </source>
</evidence>
<proteinExistence type="predicted"/>
<dbReference type="FunFam" id="3.40.50.1820:FF:000051">
    <property type="entry name" value="(S)-hydroxynitrile lyase"/>
    <property type="match status" value="1"/>
</dbReference>
<dbReference type="AlphaFoldDB" id="A0A6J0ZH83"/>
<dbReference type="InterPro" id="IPR000073">
    <property type="entry name" value="AB_hydrolase_1"/>
</dbReference>
<organism evidence="3 4">
    <name type="scientific">Herrania umbratica</name>
    <dbReference type="NCBI Taxonomy" id="108875"/>
    <lineage>
        <taxon>Eukaryota</taxon>
        <taxon>Viridiplantae</taxon>
        <taxon>Streptophyta</taxon>
        <taxon>Embryophyta</taxon>
        <taxon>Tracheophyta</taxon>
        <taxon>Spermatophyta</taxon>
        <taxon>Magnoliopsida</taxon>
        <taxon>eudicotyledons</taxon>
        <taxon>Gunneridae</taxon>
        <taxon>Pentapetalae</taxon>
        <taxon>rosids</taxon>
        <taxon>malvids</taxon>
        <taxon>Malvales</taxon>
        <taxon>Malvaceae</taxon>
        <taxon>Byttnerioideae</taxon>
        <taxon>Herrania</taxon>
    </lineage>
</organism>
<name>A0A6J0ZH83_9ROSI</name>
<keyword evidence="3" id="KW-1185">Reference proteome</keyword>
<evidence type="ECO:0000259" key="2">
    <source>
        <dbReference type="Pfam" id="PF12697"/>
    </source>
</evidence>
<dbReference type="Gene3D" id="3.40.50.1820">
    <property type="entry name" value="alpha/beta hydrolase"/>
    <property type="match status" value="1"/>
</dbReference>